<comment type="caution">
    <text evidence="1">The sequence shown here is derived from an EMBL/GenBank/DDBJ whole genome shotgun (WGS) entry which is preliminary data.</text>
</comment>
<evidence type="ECO:0000313" key="1">
    <source>
        <dbReference type="EMBL" id="PYZ95583.1"/>
    </source>
</evidence>
<keyword evidence="2" id="KW-1185">Reference proteome</keyword>
<accession>A0A2W0H1A8</accession>
<evidence type="ECO:0000313" key="2">
    <source>
        <dbReference type="Proteomes" id="UP000248066"/>
    </source>
</evidence>
<dbReference type="RefSeq" id="WP_110521707.1">
    <property type="nucleotide sequence ID" value="NZ_PDOF01000004.1"/>
</dbReference>
<dbReference type="EMBL" id="PDOF01000004">
    <property type="protein sequence ID" value="PYZ95583.1"/>
    <property type="molecule type" value="Genomic_DNA"/>
</dbReference>
<proteinExistence type="predicted"/>
<reference evidence="1 2" key="1">
    <citation type="submission" date="2017-10" db="EMBL/GenBank/DDBJ databases">
        <title>Bacillus sp. nov., a halophilic bacterium isolated from a Yangshapao Lake.</title>
        <authorList>
            <person name="Wang H."/>
        </authorList>
    </citation>
    <scope>NUCLEOTIDE SEQUENCE [LARGE SCALE GENOMIC DNA]</scope>
    <source>
        <strain evidence="1 2">YSP-3</strain>
    </source>
</reference>
<protein>
    <submittedName>
        <fullName evidence="1">Uncharacterized protein</fullName>
    </submittedName>
</protein>
<sequence>MFGLMLNAKETQEMEYLLKRELEELLLDLTDSRIEGIVKRAMEERYQIIFRMYKRFVKPQEYMKYVRHNRSSRQVQPDCKTK</sequence>
<gene>
    <name evidence="1" type="ORF">CR205_18865</name>
</gene>
<organism evidence="1 2">
    <name type="scientific">Alteribacter lacisalsi</name>
    <dbReference type="NCBI Taxonomy" id="2045244"/>
    <lineage>
        <taxon>Bacteria</taxon>
        <taxon>Bacillati</taxon>
        <taxon>Bacillota</taxon>
        <taxon>Bacilli</taxon>
        <taxon>Bacillales</taxon>
        <taxon>Bacillaceae</taxon>
        <taxon>Alteribacter</taxon>
    </lineage>
</organism>
<dbReference type="AlphaFoldDB" id="A0A2W0H1A8"/>
<name>A0A2W0H1A8_9BACI</name>
<dbReference type="OrthoDB" id="2971867at2"/>
<dbReference type="Proteomes" id="UP000248066">
    <property type="component" value="Unassembled WGS sequence"/>
</dbReference>